<protein>
    <submittedName>
        <fullName evidence="1">Putative ABC1 protein</fullName>
    </submittedName>
</protein>
<name>A0A1D6GK44_MAIZE</name>
<sequence>MSLPVQRQVRQFFELSVFTVIGNGATTLFWSDRWVYGNTIHDIAPDVVQMVGRRAFSSRTVAQALDNWQWVSDIENPLSLKGIKQYLLLWDTLRGVLLSQDTDKYVWMHTSSGSSLQNLAIRHFHGIHFL</sequence>
<organism evidence="1">
    <name type="scientific">Zea mays</name>
    <name type="common">Maize</name>
    <dbReference type="NCBI Taxonomy" id="4577"/>
    <lineage>
        <taxon>Eukaryota</taxon>
        <taxon>Viridiplantae</taxon>
        <taxon>Streptophyta</taxon>
        <taxon>Embryophyta</taxon>
        <taxon>Tracheophyta</taxon>
        <taxon>Spermatophyta</taxon>
        <taxon>Magnoliopsida</taxon>
        <taxon>Liliopsida</taxon>
        <taxon>Poales</taxon>
        <taxon>Poaceae</taxon>
        <taxon>PACMAD clade</taxon>
        <taxon>Panicoideae</taxon>
        <taxon>Andropogonodae</taxon>
        <taxon>Andropogoneae</taxon>
        <taxon>Tripsacinae</taxon>
        <taxon>Zea</taxon>
    </lineage>
</organism>
<reference evidence="1" key="1">
    <citation type="submission" date="2015-12" db="EMBL/GenBank/DDBJ databases">
        <title>Update maize B73 reference genome by single molecule sequencing technologies.</title>
        <authorList>
            <consortium name="Maize Genome Sequencing Project"/>
            <person name="Ware D."/>
        </authorList>
    </citation>
    <scope>NUCLEOTIDE SEQUENCE</scope>
    <source>
        <tissue evidence="1">Seedling</tissue>
    </source>
</reference>
<proteinExistence type="predicted"/>
<dbReference type="AlphaFoldDB" id="A0A1D6GK44"/>
<gene>
    <name evidence="1" type="ORF">ZEAMMB73_Zm00001d013499</name>
</gene>
<evidence type="ECO:0000313" key="1">
    <source>
        <dbReference type="EMBL" id="AQK63717.1"/>
    </source>
</evidence>
<accession>A0A1D6GK44</accession>
<dbReference type="EMBL" id="CM000781">
    <property type="protein sequence ID" value="AQK63717.1"/>
    <property type="molecule type" value="Genomic_DNA"/>
</dbReference>